<dbReference type="GO" id="GO:0016787">
    <property type="term" value="F:hydrolase activity"/>
    <property type="evidence" value="ECO:0007669"/>
    <property type="project" value="UniProtKB-KW"/>
</dbReference>
<dbReference type="AlphaFoldDB" id="A0A072PW84"/>
<evidence type="ECO:0000259" key="2">
    <source>
        <dbReference type="Pfam" id="PF07859"/>
    </source>
</evidence>
<dbReference type="Pfam" id="PF07859">
    <property type="entry name" value="Abhydrolase_3"/>
    <property type="match status" value="1"/>
</dbReference>
<organism evidence="3 4">
    <name type="scientific">Exophiala aquamarina CBS 119918</name>
    <dbReference type="NCBI Taxonomy" id="1182545"/>
    <lineage>
        <taxon>Eukaryota</taxon>
        <taxon>Fungi</taxon>
        <taxon>Dikarya</taxon>
        <taxon>Ascomycota</taxon>
        <taxon>Pezizomycotina</taxon>
        <taxon>Eurotiomycetes</taxon>
        <taxon>Chaetothyriomycetidae</taxon>
        <taxon>Chaetothyriales</taxon>
        <taxon>Herpotrichiellaceae</taxon>
        <taxon>Exophiala</taxon>
    </lineage>
</organism>
<keyword evidence="4" id="KW-1185">Reference proteome</keyword>
<gene>
    <name evidence="3" type="ORF">A1O9_04668</name>
</gene>
<dbReference type="InterPro" id="IPR013094">
    <property type="entry name" value="AB_hydrolase_3"/>
</dbReference>
<dbReference type="GeneID" id="25279597"/>
<dbReference type="InterPro" id="IPR029058">
    <property type="entry name" value="AB_hydrolase_fold"/>
</dbReference>
<dbReference type="InterPro" id="IPR050300">
    <property type="entry name" value="GDXG_lipolytic_enzyme"/>
</dbReference>
<dbReference type="Gene3D" id="3.40.50.1820">
    <property type="entry name" value="alpha/beta hydrolase"/>
    <property type="match status" value="1"/>
</dbReference>
<protein>
    <recommendedName>
        <fullName evidence="2">Alpha/beta hydrolase fold-3 domain-containing protein</fullName>
    </recommendedName>
</protein>
<dbReference type="EMBL" id="AMGV01000003">
    <property type="protein sequence ID" value="KEF59820.1"/>
    <property type="molecule type" value="Genomic_DNA"/>
</dbReference>
<dbReference type="VEuPathDB" id="FungiDB:A1O9_04668"/>
<reference evidence="3 4" key="1">
    <citation type="submission" date="2013-03" db="EMBL/GenBank/DDBJ databases">
        <title>The Genome Sequence of Exophiala aquamarina CBS 119918.</title>
        <authorList>
            <consortium name="The Broad Institute Genomics Platform"/>
            <person name="Cuomo C."/>
            <person name="de Hoog S."/>
            <person name="Gorbushina A."/>
            <person name="Walker B."/>
            <person name="Young S.K."/>
            <person name="Zeng Q."/>
            <person name="Gargeya S."/>
            <person name="Fitzgerald M."/>
            <person name="Haas B."/>
            <person name="Abouelleil A."/>
            <person name="Allen A.W."/>
            <person name="Alvarado L."/>
            <person name="Arachchi H.M."/>
            <person name="Berlin A.M."/>
            <person name="Chapman S.B."/>
            <person name="Gainer-Dewar J."/>
            <person name="Goldberg J."/>
            <person name="Griggs A."/>
            <person name="Gujja S."/>
            <person name="Hansen M."/>
            <person name="Howarth C."/>
            <person name="Imamovic A."/>
            <person name="Ireland A."/>
            <person name="Larimer J."/>
            <person name="McCowan C."/>
            <person name="Murphy C."/>
            <person name="Pearson M."/>
            <person name="Poon T.W."/>
            <person name="Priest M."/>
            <person name="Roberts A."/>
            <person name="Saif S."/>
            <person name="Shea T."/>
            <person name="Sisk P."/>
            <person name="Sykes S."/>
            <person name="Wortman J."/>
            <person name="Nusbaum C."/>
            <person name="Birren B."/>
        </authorList>
    </citation>
    <scope>NUCLEOTIDE SEQUENCE [LARGE SCALE GENOMIC DNA]</scope>
    <source>
        <strain evidence="3 4">CBS 119918</strain>
    </source>
</reference>
<dbReference type="RefSeq" id="XP_013262410.1">
    <property type="nucleotide sequence ID" value="XM_013406956.1"/>
</dbReference>
<evidence type="ECO:0000313" key="4">
    <source>
        <dbReference type="Proteomes" id="UP000027920"/>
    </source>
</evidence>
<dbReference type="Proteomes" id="UP000027920">
    <property type="component" value="Unassembled WGS sequence"/>
</dbReference>
<name>A0A072PW84_9EURO</name>
<keyword evidence="1" id="KW-0378">Hydrolase</keyword>
<evidence type="ECO:0000256" key="1">
    <source>
        <dbReference type="ARBA" id="ARBA00022801"/>
    </source>
</evidence>
<evidence type="ECO:0000313" key="3">
    <source>
        <dbReference type="EMBL" id="KEF59820.1"/>
    </source>
</evidence>
<proteinExistence type="predicted"/>
<dbReference type="OrthoDB" id="408631at2759"/>
<dbReference type="STRING" id="1182545.A0A072PW84"/>
<accession>A0A072PW84</accession>
<dbReference type="SUPFAM" id="SSF53474">
    <property type="entry name" value="alpha/beta-Hydrolases"/>
    <property type="match status" value="1"/>
</dbReference>
<dbReference type="PANTHER" id="PTHR48081">
    <property type="entry name" value="AB HYDROLASE SUPERFAMILY PROTEIN C4A8.06C"/>
    <property type="match status" value="1"/>
</dbReference>
<sequence length="349" mass="39015">MATKTIFQPMLNAIPDELVPRFDHMYVEYYNKYNVGRLHTHQVPIEEYRANPSKYTIQYGRAEGGEVFRVTEQKCTVKDGEINVRIFEPSPVDQSSSLRPAYVNYHGGGWTFGSLAMDDPYCRRVCREVGAVCFDIEYRLAPEHPFPTPIEDSWTALQWVFEHKAAEFHVDPNRIAVGGVSAGGHLSAVMAHFARDAGLPLAFQMLAVPGVDLNTVTTAGEILPSNPWNSYRELEFTAALPVSRITFVLNQFLGNPRQKGVENDWRASPINAPNFKTLAPALVITAELCPLRDEGAAYVEKLKENGNQVEHIVFKGASHPFMQYDGIIDAGRQYNIETIRALKTALGAK</sequence>
<comment type="caution">
    <text evidence="3">The sequence shown here is derived from an EMBL/GenBank/DDBJ whole genome shotgun (WGS) entry which is preliminary data.</text>
</comment>
<feature type="domain" description="Alpha/beta hydrolase fold-3" evidence="2">
    <location>
        <begin position="103"/>
        <end position="322"/>
    </location>
</feature>
<dbReference type="PANTHER" id="PTHR48081:SF8">
    <property type="entry name" value="ALPHA_BETA HYDROLASE FOLD-3 DOMAIN-CONTAINING PROTEIN-RELATED"/>
    <property type="match status" value="1"/>
</dbReference>
<dbReference type="HOGENOM" id="CLU_012494_6_2_1"/>